<reference evidence="2" key="1">
    <citation type="submission" date="2014-07" db="EMBL/GenBank/DDBJ databases">
        <authorList>
            <person name="Martin A.A"/>
            <person name="De Silva N."/>
        </authorList>
    </citation>
    <scope>NUCLEOTIDE SEQUENCE</scope>
</reference>
<sequence length="60" mass="7395">MTVDRLEREYYEIHTTAIKNIGLHMLLYQFYLELFSFWFNDFYYLVSCSSEKNIKFATHI</sequence>
<evidence type="ECO:0000313" key="2">
    <source>
        <dbReference type="Proteomes" id="UP000035680"/>
    </source>
</evidence>
<accession>A0A0K0ETZ4</accession>
<name>A0A0K0ETZ4_STRVS</name>
<keyword evidence="1" id="KW-0812">Transmembrane</keyword>
<dbReference type="Proteomes" id="UP000035680">
    <property type="component" value="Unassembled WGS sequence"/>
</dbReference>
<evidence type="ECO:0000313" key="3">
    <source>
        <dbReference type="WBParaSite" id="SVE_0000860150.1"/>
    </source>
</evidence>
<organism evidence="2 3">
    <name type="scientific">Strongyloides venezuelensis</name>
    <name type="common">Threadworm</name>
    <dbReference type="NCBI Taxonomy" id="75913"/>
    <lineage>
        <taxon>Eukaryota</taxon>
        <taxon>Metazoa</taxon>
        <taxon>Ecdysozoa</taxon>
        <taxon>Nematoda</taxon>
        <taxon>Chromadorea</taxon>
        <taxon>Rhabditida</taxon>
        <taxon>Tylenchina</taxon>
        <taxon>Panagrolaimomorpha</taxon>
        <taxon>Strongyloidoidea</taxon>
        <taxon>Strongyloididae</taxon>
        <taxon>Strongyloides</taxon>
    </lineage>
</organism>
<protein>
    <submittedName>
        <fullName evidence="3">Uncharacterized protein</fullName>
    </submittedName>
</protein>
<keyword evidence="2" id="KW-1185">Reference proteome</keyword>
<proteinExistence type="predicted"/>
<evidence type="ECO:0000256" key="1">
    <source>
        <dbReference type="SAM" id="Phobius"/>
    </source>
</evidence>
<reference evidence="3" key="2">
    <citation type="submission" date="2015-08" db="UniProtKB">
        <authorList>
            <consortium name="WormBaseParasite"/>
        </authorList>
    </citation>
    <scope>IDENTIFICATION</scope>
</reference>
<dbReference type="AlphaFoldDB" id="A0A0K0ETZ4"/>
<dbReference type="WBParaSite" id="SVE_0000860150.1">
    <property type="protein sequence ID" value="SVE_0000860150.1"/>
    <property type="gene ID" value="SVE_0000860150"/>
</dbReference>
<keyword evidence="1" id="KW-0472">Membrane</keyword>
<keyword evidence="1" id="KW-1133">Transmembrane helix</keyword>
<feature type="transmembrane region" description="Helical" evidence="1">
    <location>
        <begin position="21"/>
        <end position="39"/>
    </location>
</feature>